<sequence>MILRLVFQTLATSWWSWVFFGQASGARLGRRP</sequence>
<accession>A0A0A8YEB3</accession>
<organism evidence="1">
    <name type="scientific">Arundo donax</name>
    <name type="common">Giant reed</name>
    <name type="synonym">Donax arundinaceus</name>
    <dbReference type="NCBI Taxonomy" id="35708"/>
    <lineage>
        <taxon>Eukaryota</taxon>
        <taxon>Viridiplantae</taxon>
        <taxon>Streptophyta</taxon>
        <taxon>Embryophyta</taxon>
        <taxon>Tracheophyta</taxon>
        <taxon>Spermatophyta</taxon>
        <taxon>Magnoliopsida</taxon>
        <taxon>Liliopsida</taxon>
        <taxon>Poales</taxon>
        <taxon>Poaceae</taxon>
        <taxon>PACMAD clade</taxon>
        <taxon>Arundinoideae</taxon>
        <taxon>Arundineae</taxon>
        <taxon>Arundo</taxon>
    </lineage>
</organism>
<protein>
    <submittedName>
        <fullName evidence="1">Uncharacterized protein</fullName>
    </submittedName>
</protein>
<name>A0A0A8YEB3_ARUDO</name>
<reference evidence="1" key="2">
    <citation type="journal article" date="2015" name="Data Brief">
        <title>Shoot transcriptome of the giant reed, Arundo donax.</title>
        <authorList>
            <person name="Barrero R.A."/>
            <person name="Guerrero F.D."/>
            <person name="Moolhuijzen P."/>
            <person name="Goolsby J.A."/>
            <person name="Tidwell J."/>
            <person name="Bellgard S.E."/>
            <person name="Bellgard M.I."/>
        </authorList>
    </citation>
    <scope>NUCLEOTIDE SEQUENCE</scope>
    <source>
        <tissue evidence="1">Shoot tissue taken approximately 20 cm above the soil surface</tissue>
    </source>
</reference>
<evidence type="ECO:0000313" key="1">
    <source>
        <dbReference type="EMBL" id="JAD24411.1"/>
    </source>
</evidence>
<dbReference type="AlphaFoldDB" id="A0A0A8YEB3"/>
<proteinExistence type="predicted"/>
<reference evidence="1" key="1">
    <citation type="submission" date="2014-09" db="EMBL/GenBank/DDBJ databases">
        <authorList>
            <person name="Magalhaes I.L.F."/>
            <person name="Oliveira U."/>
            <person name="Santos F.R."/>
            <person name="Vidigal T.H.D.A."/>
            <person name="Brescovit A.D."/>
            <person name="Santos A.J."/>
        </authorList>
    </citation>
    <scope>NUCLEOTIDE SEQUENCE</scope>
    <source>
        <tissue evidence="1">Shoot tissue taken approximately 20 cm above the soil surface</tissue>
    </source>
</reference>
<dbReference type="EMBL" id="GBRH01273484">
    <property type="protein sequence ID" value="JAD24411.1"/>
    <property type="molecule type" value="Transcribed_RNA"/>
</dbReference>